<gene>
    <name evidence="2" type="ORF">FJAP1339_LOCUS110</name>
    <name evidence="3" type="ORF">FJAP1339_LOCUS113</name>
</gene>
<evidence type="ECO:0000313" key="2">
    <source>
        <dbReference type="EMBL" id="CAD9857616.1"/>
    </source>
</evidence>
<dbReference type="AlphaFoldDB" id="A0A6U1LHN8"/>
<accession>A0A6U1LHN8</accession>
<proteinExistence type="predicted"/>
<evidence type="ECO:0000313" key="3">
    <source>
        <dbReference type="EMBL" id="CAD9857619.1"/>
    </source>
</evidence>
<feature type="repeat" description="Hemopexin" evidence="1">
    <location>
        <begin position="14"/>
        <end position="70"/>
    </location>
</feature>
<protein>
    <submittedName>
        <fullName evidence="3">Uncharacterized protein</fullName>
    </submittedName>
</protein>
<organism evidence="3">
    <name type="scientific">Fibrocapsa japonica</name>
    <dbReference type="NCBI Taxonomy" id="94617"/>
    <lineage>
        <taxon>Eukaryota</taxon>
        <taxon>Sar</taxon>
        <taxon>Stramenopiles</taxon>
        <taxon>Ochrophyta</taxon>
        <taxon>Raphidophyceae</taxon>
        <taxon>Chattonellales</taxon>
        <taxon>Chattonellaceae</taxon>
        <taxon>Fibrocapsa</taxon>
    </lineage>
</organism>
<dbReference type="PROSITE" id="PS51642">
    <property type="entry name" value="HEMOPEXIN_2"/>
    <property type="match status" value="1"/>
</dbReference>
<dbReference type="EMBL" id="HBHR01000389">
    <property type="protein sequence ID" value="CAD9857619.1"/>
    <property type="molecule type" value="Transcribed_RNA"/>
</dbReference>
<dbReference type="InterPro" id="IPR018487">
    <property type="entry name" value="Hemopexin-like_repeat"/>
</dbReference>
<name>A0A6U1LHN8_9STRA</name>
<sequence length="255" mass="28943">MNFESLWSQVTSSGKPVDAVGYYYEGTQSWAENMAYLFKGNNFFRWDLKENTALERSLPPKAMKESWTSIPFDRIDACLTWPAGVGPDYTKNLMYMFSGDKYISYDCAKQELHSQIRDIKDARPDFPFDALDATVIFPQDSCPDYAKNIAYMFYKDEYIKWDLTTDSLAVGSRKIKDGFPGYPFDGLDAAIVFPSSVGTHEAKGKIILIRGSRYVVWNSKPSTLFSGPHDLNLESPHNLNFESLWSQVTSSGSEE</sequence>
<dbReference type="Gene3D" id="2.110.10.10">
    <property type="entry name" value="Hemopexin-like domain"/>
    <property type="match status" value="2"/>
</dbReference>
<dbReference type="EMBL" id="HBHR01000386">
    <property type="protein sequence ID" value="CAD9857616.1"/>
    <property type="molecule type" value="Transcribed_RNA"/>
</dbReference>
<dbReference type="InterPro" id="IPR036375">
    <property type="entry name" value="Hemopexin-like_dom_sf"/>
</dbReference>
<dbReference type="SUPFAM" id="SSF50923">
    <property type="entry name" value="Hemopexin-like domain"/>
    <property type="match status" value="1"/>
</dbReference>
<evidence type="ECO:0000256" key="1">
    <source>
        <dbReference type="PROSITE-ProRule" id="PRU01011"/>
    </source>
</evidence>
<reference evidence="3" key="1">
    <citation type="submission" date="2021-01" db="EMBL/GenBank/DDBJ databases">
        <authorList>
            <person name="Corre E."/>
            <person name="Pelletier E."/>
            <person name="Niang G."/>
            <person name="Scheremetjew M."/>
            <person name="Finn R."/>
            <person name="Kale V."/>
            <person name="Holt S."/>
            <person name="Cochrane G."/>
            <person name="Meng A."/>
            <person name="Brown T."/>
            <person name="Cohen L."/>
        </authorList>
    </citation>
    <scope>NUCLEOTIDE SEQUENCE</scope>
    <source>
        <strain evidence="3">CCMP1661</strain>
    </source>
</reference>